<proteinExistence type="predicted"/>
<organism evidence="3 4">
    <name type="scientific">Paracidovorax cattleyae</name>
    <dbReference type="NCBI Taxonomy" id="80868"/>
    <lineage>
        <taxon>Bacteria</taxon>
        <taxon>Pseudomonadati</taxon>
        <taxon>Pseudomonadota</taxon>
        <taxon>Betaproteobacteria</taxon>
        <taxon>Burkholderiales</taxon>
        <taxon>Comamonadaceae</taxon>
        <taxon>Paracidovorax</taxon>
    </lineage>
</organism>
<dbReference type="RefSeq" id="WP_167361164.1">
    <property type="nucleotide sequence ID" value="NZ_CP028290.1"/>
</dbReference>
<name>A0A1H0KIQ2_9BURK</name>
<sequence length="98" mass="9604">MTAQEWIVAAAVALAAAYVSWKWMPARWRARLGGVHPALAASSGCGGCDSCGSGNGGGGCATSSPQAGSGDGKPVVFHPPVRSQGAGASRTQQGSSSS</sequence>
<evidence type="ECO:0000313" key="3">
    <source>
        <dbReference type="EMBL" id="SDO55631.1"/>
    </source>
</evidence>
<reference evidence="4" key="1">
    <citation type="submission" date="2016-10" db="EMBL/GenBank/DDBJ databases">
        <authorList>
            <person name="Varghese N."/>
            <person name="Submissions S."/>
        </authorList>
    </citation>
    <scope>NUCLEOTIDE SEQUENCE [LARGE SCALE GENOMIC DNA]</scope>
    <source>
        <strain evidence="4">DSM 17101</strain>
    </source>
</reference>
<keyword evidence="2" id="KW-0472">Membrane</keyword>
<evidence type="ECO:0000256" key="1">
    <source>
        <dbReference type="SAM" id="MobiDB-lite"/>
    </source>
</evidence>
<keyword evidence="4" id="KW-1185">Reference proteome</keyword>
<dbReference type="EMBL" id="FNJL01000001">
    <property type="protein sequence ID" value="SDO55631.1"/>
    <property type="molecule type" value="Genomic_DNA"/>
</dbReference>
<dbReference type="AlphaFoldDB" id="A0A1H0KIQ2"/>
<protein>
    <submittedName>
        <fullName evidence="3">Uncharacterized protein</fullName>
    </submittedName>
</protein>
<gene>
    <name evidence="3" type="ORF">SAMN04489708_101240</name>
</gene>
<keyword evidence="2" id="KW-1133">Transmembrane helix</keyword>
<accession>A0A1H0KIQ2</accession>
<evidence type="ECO:0000313" key="4">
    <source>
        <dbReference type="Proteomes" id="UP000199317"/>
    </source>
</evidence>
<feature type="transmembrane region" description="Helical" evidence="2">
    <location>
        <begin position="6"/>
        <end position="24"/>
    </location>
</feature>
<evidence type="ECO:0000256" key="2">
    <source>
        <dbReference type="SAM" id="Phobius"/>
    </source>
</evidence>
<dbReference type="Proteomes" id="UP000199317">
    <property type="component" value="Unassembled WGS sequence"/>
</dbReference>
<feature type="compositionally biased region" description="Polar residues" evidence="1">
    <location>
        <begin position="89"/>
        <end position="98"/>
    </location>
</feature>
<feature type="region of interest" description="Disordered" evidence="1">
    <location>
        <begin position="54"/>
        <end position="98"/>
    </location>
</feature>
<keyword evidence="2" id="KW-0812">Transmembrane</keyword>